<evidence type="ECO:0000256" key="1">
    <source>
        <dbReference type="SAM" id="Phobius"/>
    </source>
</evidence>
<feature type="transmembrane region" description="Helical" evidence="1">
    <location>
        <begin position="54"/>
        <end position="74"/>
    </location>
</feature>
<keyword evidence="3" id="KW-1185">Reference proteome</keyword>
<gene>
    <name evidence="2" type="ORF">A0O34_14410</name>
</gene>
<dbReference type="STRING" id="1685010.A0O34_14410"/>
<evidence type="ECO:0000313" key="2">
    <source>
        <dbReference type="EMBL" id="ANF51623.1"/>
    </source>
</evidence>
<keyword evidence="1" id="KW-0472">Membrane</keyword>
<accession>A0A172XX82</accession>
<name>A0A172XX82_9FLAO</name>
<sequence length="78" mass="9265">MILNHLNQINIKRNVIWHLVFKTYTMDLKTLNRLDTLRRLKSKGPKTPKWLKPYHVILIALLVVFISGVFIKILDQNQ</sequence>
<protein>
    <submittedName>
        <fullName evidence="2">Uncharacterized protein</fullName>
    </submittedName>
</protein>
<dbReference type="AlphaFoldDB" id="A0A172XX82"/>
<proteinExistence type="predicted"/>
<dbReference type="Proteomes" id="UP000077824">
    <property type="component" value="Chromosome"/>
</dbReference>
<evidence type="ECO:0000313" key="3">
    <source>
        <dbReference type="Proteomes" id="UP000077824"/>
    </source>
</evidence>
<keyword evidence="1" id="KW-1133">Transmembrane helix</keyword>
<dbReference type="EMBL" id="CP015199">
    <property type="protein sequence ID" value="ANF51623.1"/>
    <property type="molecule type" value="Genomic_DNA"/>
</dbReference>
<dbReference type="KEGG" id="chh:A0O34_14410"/>
<organism evidence="2 3">
    <name type="scientific">Chryseobacterium glaciei</name>
    <dbReference type="NCBI Taxonomy" id="1685010"/>
    <lineage>
        <taxon>Bacteria</taxon>
        <taxon>Pseudomonadati</taxon>
        <taxon>Bacteroidota</taxon>
        <taxon>Flavobacteriia</taxon>
        <taxon>Flavobacteriales</taxon>
        <taxon>Weeksellaceae</taxon>
        <taxon>Chryseobacterium group</taxon>
        <taxon>Chryseobacterium</taxon>
    </lineage>
</organism>
<keyword evidence="1" id="KW-0812">Transmembrane</keyword>
<reference evidence="2 3" key="1">
    <citation type="submission" date="2016-04" db="EMBL/GenBank/DDBJ databases">
        <title>Complete Genome Sequence of Chryseobacterium sp. IHBB 10212.</title>
        <authorList>
            <person name="Pal M."/>
            <person name="Swarnkar M.K."/>
            <person name="Kaushal K."/>
            <person name="Chhibber S."/>
            <person name="Singh A.K."/>
            <person name="Gulati A."/>
        </authorList>
    </citation>
    <scope>NUCLEOTIDE SEQUENCE [LARGE SCALE GENOMIC DNA]</scope>
    <source>
        <strain evidence="2 3">IHBB 10212</strain>
    </source>
</reference>